<dbReference type="EMBL" id="JAEHTE010000002">
    <property type="protein sequence ID" value="MBI6883257.1"/>
    <property type="molecule type" value="Genomic_DNA"/>
</dbReference>
<organism evidence="1 2">
    <name type="scientific">Pseudomonas putida</name>
    <name type="common">Arthrobacter siderocapsulatus</name>
    <dbReference type="NCBI Taxonomy" id="303"/>
    <lineage>
        <taxon>Bacteria</taxon>
        <taxon>Pseudomonadati</taxon>
        <taxon>Pseudomonadota</taxon>
        <taxon>Gammaproteobacteria</taxon>
        <taxon>Pseudomonadales</taxon>
        <taxon>Pseudomonadaceae</taxon>
        <taxon>Pseudomonas</taxon>
    </lineage>
</organism>
<name>A0A8I1EC03_PSEPU</name>
<sequence length="79" mass="8882">MSESKPRRRVAIAYARSFAAALVQNAEVAFQQSITNLTDDEMLEVEEEMQRIFQRIKATINQDDLAKAVIPGKEVGLDD</sequence>
<evidence type="ECO:0000313" key="2">
    <source>
        <dbReference type="Proteomes" id="UP000637061"/>
    </source>
</evidence>
<comment type="caution">
    <text evidence="1">The sequence shown here is derived from an EMBL/GenBank/DDBJ whole genome shotgun (WGS) entry which is preliminary data.</text>
</comment>
<proteinExistence type="predicted"/>
<dbReference type="Proteomes" id="UP000637061">
    <property type="component" value="Unassembled WGS sequence"/>
</dbReference>
<protein>
    <submittedName>
        <fullName evidence="1">Uncharacterized protein</fullName>
    </submittedName>
</protein>
<reference evidence="1" key="1">
    <citation type="submission" date="2020-12" db="EMBL/GenBank/DDBJ databases">
        <title>Enhanced detection system for hospital associated transmission using whole genome sequencing surveillance.</title>
        <authorList>
            <person name="Harrison L.H."/>
            <person name="Van Tyne D."/>
            <person name="Marsh J.W."/>
            <person name="Griffith M.P."/>
            <person name="Snyder D.J."/>
            <person name="Cooper V.S."/>
            <person name="Mustapha M."/>
        </authorList>
    </citation>
    <scope>NUCLEOTIDE SEQUENCE</scope>
    <source>
        <strain evidence="1">PSB00042</strain>
    </source>
</reference>
<accession>A0A8I1EC03</accession>
<dbReference type="RefSeq" id="WP_198746870.1">
    <property type="nucleotide sequence ID" value="NZ_JAEHTE010000002.1"/>
</dbReference>
<dbReference type="AlphaFoldDB" id="A0A8I1EC03"/>
<gene>
    <name evidence="1" type="ORF">JEU22_04965</name>
</gene>
<evidence type="ECO:0000313" key="1">
    <source>
        <dbReference type="EMBL" id="MBI6883257.1"/>
    </source>
</evidence>